<feature type="transmembrane region" description="Helical" evidence="1">
    <location>
        <begin position="48"/>
        <end position="68"/>
    </location>
</feature>
<sequence length="161" mass="18743">MKVIITKEDYWQLNKFVMLSKYKATVYSYLIGMPIIIALILYVTKTSLWYSVTFGLTAGILIHLFSYFRLKQRVYKLTVENKGIVGEQELEVTEKGLVWKNEATEGLTQWSGIEGVEQNKEYVFIFINKIMAHIVPKRTFESQTELDRFLAGIQQNLMNSK</sequence>
<evidence type="ECO:0000256" key="1">
    <source>
        <dbReference type="SAM" id="Phobius"/>
    </source>
</evidence>
<dbReference type="RefSeq" id="WP_377471282.1">
    <property type="nucleotide sequence ID" value="NZ_JBHLWN010000067.1"/>
</dbReference>
<keyword evidence="1" id="KW-0812">Transmembrane</keyword>
<organism evidence="3 4">
    <name type="scientific">Paenibacillus chartarius</name>
    <dbReference type="NCBI Taxonomy" id="747481"/>
    <lineage>
        <taxon>Bacteria</taxon>
        <taxon>Bacillati</taxon>
        <taxon>Bacillota</taxon>
        <taxon>Bacilli</taxon>
        <taxon>Bacillales</taxon>
        <taxon>Paenibacillaceae</taxon>
        <taxon>Paenibacillus</taxon>
    </lineage>
</organism>
<evidence type="ECO:0000313" key="3">
    <source>
        <dbReference type="EMBL" id="MFC0213952.1"/>
    </source>
</evidence>
<protein>
    <submittedName>
        <fullName evidence="3">YcxB family protein</fullName>
    </submittedName>
</protein>
<accession>A0ABV6DMV0</accession>
<evidence type="ECO:0000313" key="4">
    <source>
        <dbReference type="Proteomes" id="UP001589776"/>
    </source>
</evidence>
<evidence type="ECO:0000259" key="2">
    <source>
        <dbReference type="Pfam" id="PF14317"/>
    </source>
</evidence>
<dbReference type="InterPro" id="IPR025588">
    <property type="entry name" value="YcxB-like_C"/>
</dbReference>
<comment type="caution">
    <text evidence="3">The sequence shown here is derived from an EMBL/GenBank/DDBJ whole genome shotgun (WGS) entry which is preliminary data.</text>
</comment>
<dbReference type="Pfam" id="PF14317">
    <property type="entry name" value="YcxB"/>
    <property type="match status" value="1"/>
</dbReference>
<name>A0ABV6DMV0_9BACL</name>
<keyword evidence="4" id="KW-1185">Reference proteome</keyword>
<gene>
    <name evidence="3" type="ORF">ACFFK0_16090</name>
</gene>
<dbReference type="EMBL" id="JBHLWN010000067">
    <property type="protein sequence ID" value="MFC0213952.1"/>
    <property type="molecule type" value="Genomic_DNA"/>
</dbReference>
<keyword evidence="1" id="KW-1133">Transmembrane helix</keyword>
<keyword evidence="1" id="KW-0472">Membrane</keyword>
<dbReference type="Proteomes" id="UP001589776">
    <property type="component" value="Unassembled WGS sequence"/>
</dbReference>
<reference evidence="3 4" key="1">
    <citation type="submission" date="2024-09" db="EMBL/GenBank/DDBJ databases">
        <authorList>
            <person name="Sun Q."/>
            <person name="Mori K."/>
        </authorList>
    </citation>
    <scope>NUCLEOTIDE SEQUENCE [LARGE SCALE GENOMIC DNA]</scope>
    <source>
        <strain evidence="3 4">CCM 7759</strain>
    </source>
</reference>
<feature type="transmembrane region" description="Helical" evidence="1">
    <location>
        <begin position="24"/>
        <end position="42"/>
    </location>
</feature>
<feature type="domain" description="YcxB-like C-terminal" evidence="2">
    <location>
        <begin position="93"/>
        <end position="151"/>
    </location>
</feature>
<proteinExistence type="predicted"/>